<organism evidence="1 2">
    <name type="scientific">Romanomermis culicivorax</name>
    <name type="common">Nematode worm</name>
    <dbReference type="NCBI Taxonomy" id="13658"/>
    <lineage>
        <taxon>Eukaryota</taxon>
        <taxon>Metazoa</taxon>
        <taxon>Ecdysozoa</taxon>
        <taxon>Nematoda</taxon>
        <taxon>Enoplea</taxon>
        <taxon>Dorylaimia</taxon>
        <taxon>Mermithida</taxon>
        <taxon>Mermithoidea</taxon>
        <taxon>Mermithidae</taxon>
        <taxon>Romanomermis</taxon>
    </lineage>
</organism>
<dbReference type="AlphaFoldDB" id="A0A915KEI8"/>
<evidence type="ECO:0000313" key="2">
    <source>
        <dbReference type="WBParaSite" id="nRc.2.0.1.t36800-RA"/>
    </source>
</evidence>
<dbReference type="Proteomes" id="UP000887565">
    <property type="component" value="Unplaced"/>
</dbReference>
<dbReference type="WBParaSite" id="nRc.2.0.1.t36800-RA">
    <property type="protein sequence ID" value="nRc.2.0.1.t36800-RA"/>
    <property type="gene ID" value="nRc.2.0.1.g36800"/>
</dbReference>
<name>A0A915KEI8_ROMCU</name>
<reference evidence="2" key="1">
    <citation type="submission" date="2022-11" db="UniProtKB">
        <authorList>
            <consortium name="WormBaseParasite"/>
        </authorList>
    </citation>
    <scope>IDENTIFICATION</scope>
</reference>
<keyword evidence="1" id="KW-1185">Reference proteome</keyword>
<evidence type="ECO:0000313" key="1">
    <source>
        <dbReference type="Proteomes" id="UP000887565"/>
    </source>
</evidence>
<protein>
    <submittedName>
        <fullName evidence="2">Ovule protein</fullName>
    </submittedName>
</protein>
<proteinExistence type="predicted"/>
<accession>A0A915KEI8</accession>
<sequence length="60" mass="7080">MTRESEATTSQVSTLVFSLVNPLPMFEKYFNNQNCYIMNQQKQHRQDDRFSLLMNTTSSK</sequence>